<evidence type="ECO:0000256" key="1">
    <source>
        <dbReference type="SAM" id="SignalP"/>
    </source>
</evidence>
<comment type="caution">
    <text evidence="2">The sequence shown here is derived from an EMBL/GenBank/DDBJ whole genome shotgun (WGS) entry which is preliminary data.</text>
</comment>
<feature type="chain" id="PRO_5045078510" evidence="1">
    <location>
        <begin position="19"/>
        <end position="676"/>
    </location>
</feature>
<accession>A0ABN1MSZ6</accession>
<dbReference type="RefSeq" id="WP_343788786.1">
    <property type="nucleotide sequence ID" value="NZ_BAAAFH010000022.1"/>
</dbReference>
<evidence type="ECO:0000313" key="2">
    <source>
        <dbReference type="EMBL" id="GAA0876283.1"/>
    </source>
</evidence>
<reference evidence="2 3" key="1">
    <citation type="journal article" date="2019" name="Int. J. Syst. Evol. Microbiol.">
        <title>The Global Catalogue of Microorganisms (GCM) 10K type strain sequencing project: providing services to taxonomists for standard genome sequencing and annotation.</title>
        <authorList>
            <consortium name="The Broad Institute Genomics Platform"/>
            <consortium name="The Broad Institute Genome Sequencing Center for Infectious Disease"/>
            <person name="Wu L."/>
            <person name="Ma J."/>
        </authorList>
    </citation>
    <scope>NUCLEOTIDE SEQUENCE [LARGE SCALE GENOMIC DNA]</scope>
    <source>
        <strain evidence="2 3">JCM 16083</strain>
    </source>
</reference>
<dbReference type="EMBL" id="BAAAFH010000022">
    <property type="protein sequence ID" value="GAA0876283.1"/>
    <property type="molecule type" value="Genomic_DNA"/>
</dbReference>
<evidence type="ECO:0000313" key="3">
    <source>
        <dbReference type="Proteomes" id="UP001501126"/>
    </source>
</evidence>
<gene>
    <name evidence="2" type="ORF">GCM10009118_26930</name>
</gene>
<dbReference type="Proteomes" id="UP001501126">
    <property type="component" value="Unassembled WGS sequence"/>
</dbReference>
<sequence>MKYLIVFIFLILTGSVSAQTYPCPVNGNAESNSFSNWTTYTSTAQDPQNLNAFSPGFDSGRFGVHDATTTIPPMLDSGVDGYGDFPIPSEGTYCFRVGNAGVGAQAEAMRYTFTVTPQNKIFKLRYALVLQDGGHPSGKNPAAWFYFVKGATVTPSFEDFAVFGNTMRSFVADLSNPFYKQSATISSVVYRPWECIEFDLSEYVGQTLSFVAIVRDCVEGGHFGYMYLDGLCTEWPAIAAGSLNKTEMCPQETLILNGSASEGEDSYFVEVAEMDPNDMYSYAPGGMVTSDWFVAQEAPSNFNVSSYIASKGKQFECGKKYKVKLAVANQCATWNETNFWVDIVCPEVDLGPDVNQCCVGDGVAQDYGIGVSPPVPGNTYSWTSIPAGFTSNSSSVSVIPTQNTAYVLEVTDPGGCKGTDTIAFRFLPNTITINLTSEYKLCDKQPYVTASISVPHCIPDPAFEALIGLVDYSDIQWHFQPTGGTSTFIGSGKTIHAPNADGILTASYNNLACEFTGSTSSQSMQLYYRPGGHGLIAPNTFTPDGGTYNNVFRILEFGPDAPENVGEGPAYDIVDFRLRLWDRWGENYKTISKADAGRLPHENVMQGDIFWDGTYNGLGVQDGVYNYTLEMQYCGTDHFERVCLDGSEVNACVQWFLGLFCIKRLSGCISHVTVLR</sequence>
<keyword evidence="3" id="KW-1185">Reference proteome</keyword>
<protein>
    <submittedName>
        <fullName evidence="2">Uncharacterized protein</fullName>
    </submittedName>
</protein>
<keyword evidence="1" id="KW-0732">Signal</keyword>
<proteinExistence type="predicted"/>
<organism evidence="2 3">
    <name type="scientific">Wandonia haliotis</name>
    <dbReference type="NCBI Taxonomy" id="574963"/>
    <lineage>
        <taxon>Bacteria</taxon>
        <taxon>Pseudomonadati</taxon>
        <taxon>Bacteroidota</taxon>
        <taxon>Flavobacteriia</taxon>
        <taxon>Flavobacteriales</taxon>
        <taxon>Crocinitomicaceae</taxon>
        <taxon>Wandonia</taxon>
    </lineage>
</organism>
<name>A0ABN1MSZ6_9FLAO</name>
<feature type="signal peptide" evidence="1">
    <location>
        <begin position="1"/>
        <end position="18"/>
    </location>
</feature>